<evidence type="ECO:0000313" key="1">
    <source>
        <dbReference type="EMBL" id="CAD9010983.1"/>
    </source>
</evidence>
<dbReference type="EMBL" id="HBGA01059681">
    <property type="protein sequence ID" value="CAD9010983.1"/>
    <property type="molecule type" value="Transcribed_RNA"/>
</dbReference>
<protein>
    <submittedName>
        <fullName evidence="1">Uncharacterized protein</fullName>
    </submittedName>
</protein>
<dbReference type="AlphaFoldDB" id="A0A7S1IFM8"/>
<gene>
    <name evidence="1" type="ORF">EGYM00392_LOCUS22083</name>
</gene>
<name>A0A7S1IFM8_9EUGL</name>
<proteinExistence type="predicted"/>
<organism evidence="1">
    <name type="scientific">Eutreptiella gymnastica</name>
    <dbReference type="NCBI Taxonomy" id="73025"/>
    <lineage>
        <taxon>Eukaryota</taxon>
        <taxon>Discoba</taxon>
        <taxon>Euglenozoa</taxon>
        <taxon>Euglenida</taxon>
        <taxon>Spirocuta</taxon>
        <taxon>Euglenophyceae</taxon>
        <taxon>Eutreptiales</taxon>
        <taxon>Eutreptiaceae</taxon>
        <taxon>Eutreptiella</taxon>
    </lineage>
</organism>
<accession>A0A7S1IFM8</accession>
<reference evidence="1" key="1">
    <citation type="submission" date="2021-01" db="EMBL/GenBank/DDBJ databases">
        <authorList>
            <person name="Corre E."/>
            <person name="Pelletier E."/>
            <person name="Niang G."/>
            <person name="Scheremetjew M."/>
            <person name="Finn R."/>
            <person name="Kale V."/>
            <person name="Holt S."/>
            <person name="Cochrane G."/>
            <person name="Meng A."/>
            <person name="Brown T."/>
            <person name="Cohen L."/>
        </authorList>
    </citation>
    <scope>NUCLEOTIDE SEQUENCE</scope>
    <source>
        <strain evidence="1">NIES-381</strain>
    </source>
</reference>
<sequence>MTPTHHLRWGAHLDLSLVYSNMWSNLQHFFTPGSAKYVMQVRHSPVHEGVRTIRSRSSSPYLTWDAAPPDSELRVVRRSYGIRVHYQQMGLFAAFNMESLLAFIASSAALLSIPWTISEMYVSFVPDRTTSDVIVHPHQD</sequence>